<dbReference type="Pfam" id="PF13749">
    <property type="entry name" value="HATPase_c_4"/>
    <property type="match status" value="1"/>
</dbReference>
<dbReference type="EMBL" id="PFBK01000002">
    <property type="protein sequence ID" value="PIR84167.1"/>
    <property type="molecule type" value="Genomic_DNA"/>
</dbReference>
<sequence>MKKHWEERALDLIKRSLEPLPQELNEIDWKVNFSEKGDRVARHLSAFANYSEGGFLVFGIDDRGKRIGVNLEQCKEIVAKAGNLVRDGLEPPLVIDSTVLLDGDVNLLIIYVPESETKPVHLRRGTIYDSYTRSAGQTRKLTKQEVARIISSSTGLTFETKLATSALSASDVLAKLDFATYFDLLKKSIPSSTEQILEVLAADKVVKRTNDGFCITNLGAILLAKNLGDFGELRRRGVRVIQYKGRDRLERLQETTGTKGYASGFGNLMNYISALLPANEVIRESLREEVKVYPPLSIRELVANALIHQDFETVGSSPVIEIFEDRLEVRNPGKPLIKTERFLDHPPRSRNETLASLMRRFRICEESGTGIDKVVSLCEFYQLPAPNFVVTDDHLIATLYAHRPLTKMDKADRIRACYLHACLKHVSSGDVVTNESIRGRFKISKRNYPIASKIISETLEAKLIKPRNPRNRSRKHAQYVPFWA</sequence>
<evidence type="ECO:0000313" key="3">
    <source>
        <dbReference type="Proteomes" id="UP000231192"/>
    </source>
</evidence>
<gene>
    <name evidence="2" type="ORF">COU18_00215</name>
</gene>
<proteinExistence type="predicted"/>
<dbReference type="InterPro" id="IPR038461">
    <property type="entry name" value="Schlafen_AlbA_2_dom_sf"/>
</dbReference>
<name>A0A2H0UCP6_9BACT</name>
<evidence type="ECO:0000313" key="2">
    <source>
        <dbReference type="EMBL" id="PIR84167.1"/>
    </source>
</evidence>
<feature type="domain" description="Schlafen AlbA-2" evidence="1">
    <location>
        <begin position="24"/>
        <end position="141"/>
    </location>
</feature>
<dbReference type="PANTHER" id="PTHR30595">
    <property type="entry name" value="GLPR-RELATED TRANSCRIPTIONAL REPRESSOR"/>
    <property type="match status" value="1"/>
</dbReference>
<dbReference type="InterPro" id="IPR038475">
    <property type="entry name" value="RecG_C_sf"/>
</dbReference>
<reference evidence="3" key="1">
    <citation type="submission" date="2017-09" db="EMBL/GenBank/DDBJ databases">
        <title>Depth-based differentiation of microbial function through sediment-hosted aquifers and enrichment of novel symbionts in the deep terrestrial subsurface.</title>
        <authorList>
            <person name="Probst A.J."/>
            <person name="Ladd B."/>
            <person name="Jarett J.K."/>
            <person name="Geller-Mcgrath D.E."/>
            <person name="Sieber C.M.K."/>
            <person name="Emerson J.B."/>
            <person name="Anantharaman K."/>
            <person name="Thomas B.C."/>
            <person name="Malmstrom R."/>
            <person name="Stieglmeier M."/>
            <person name="Klingl A."/>
            <person name="Woyke T."/>
            <person name="Ryan C.M."/>
            <person name="Banfield J.F."/>
        </authorList>
    </citation>
    <scope>NUCLEOTIDE SEQUENCE [LARGE SCALE GENOMIC DNA]</scope>
</reference>
<dbReference type="AlphaFoldDB" id="A0A2H0UCP6"/>
<organism evidence="2 3">
    <name type="scientific">Candidatus Kaiserbacteria bacterium CG10_big_fil_rev_8_21_14_0_10_51_14</name>
    <dbReference type="NCBI Taxonomy" id="1974610"/>
    <lineage>
        <taxon>Bacteria</taxon>
        <taxon>Candidatus Kaiseribacteriota</taxon>
    </lineage>
</organism>
<comment type="caution">
    <text evidence="2">The sequence shown here is derived from an EMBL/GenBank/DDBJ whole genome shotgun (WGS) entry which is preliminary data.</text>
</comment>
<dbReference type="Pfam" id="PF04326">
    <property type="entry name" value="SLFN_AlbA_2"/>
    <property type="match status" value="1"/>
</dbReference>
<dbReference type="InterPro" id="IPR007421">
    <property type="entry name" value="Schlafen_AlbA_2_dom"/>
</dbReference>
<evidence type="ECO:0000259" key="1">
    <source>
        <dbReference type="Pfam" id="PF04326"/>
    </source>
</evidence>
<dbReference type="Gene3D" id="3.30.565.60">
    <property type="match status" value="1"/>
</dbReference>
<accession>A0A2H0UCP6</accession>
<protein>
    <submittedName>
        <fullName evidence="2">Transcriptional regulator</fullName>
    </submittedName>
</protein>
<dbReference type="Gene3D" id="3.30.950.30">
    <property type="entry name" value="Schlafen, AAA domain"/>
    <property type="match status" value="1"/>
</dbReference>
<dbReference type="Proteomes" id="UP000231192">
    <property type="component" value="Unassembled WGS sequence"/>
</dbReference>
<dbReference type="PANTHER" id="PTHR30595:SF6">
    <property type="entry name" value="SCHLAFEN ALBA-2 DOMAIN-CONTAINING PROTEIN"/>
    <property type="match status" value="1"/>
</dbReference>